<dbReference type="AlphaFoldDB" id="A0A248VJK2"/>
<protein>
    <submittedName>
        <fullName evidence="1">Uncharacterized protein</fullName>
    </submittedName>
</protein>
<sequence>MKNRRRVVTASHDRAIVSADLAASVPMWLPMALPTSALAARATSVRKATPTLLSGTALNACEGM</sequence>
<reference evidence="1 2" key="1">
    <citation type="submission" date="2017-08" db="EMBL/GenBank/DDBJ databases">
        <title>Identification and genetic characteristics of simultaneous BTEX- and naphthalene-degrading Paraburkholderia sp. BN5 isolated from petroleum-contaminated soil.</title>
        <authorList>
            <person name="Lee Y."/>
            <person name="Jeon C.O."/>
        </authorList>
    </citation>
    <scope>NUCLEOTIDE SEQUENCE [LARGE SCALE GENOMIC DNA]</scope>
    <source>
        <strain evidence="1 2">BN5</strain>
    </source>
</reference>
<organism evidence="1 2">
    <name type="scientific">Paraburkholderia aromaticivorans</name>
    <dbReference type="NCBI Taxonomy" id="2026199"/>
    <lineage>
        <taxon>Bacteria</taxon>
        <taxon>Pseudomonadati</taxon>
        <taxon>Pseudomonadota</taxon>
        <taxon>Betaproteobacteria</taxon>
        <taxon>Burkholderiales</taxon>
        <taxon>Burkholderiaceae</taxon>
        <taxon>Paraburkholderia</taxon>
    </lineage>
</organism>
<accession>A0A248VJK2</accession>
<dbReference type="KEGG" id="parb:CJU94_14215"/>
<proteinExistence type="predicted"/>
<keyword evidence="2" id="KW-1185">Reference proteome</keyword>
<evidence type="ECO:0000313" key="1">
    <source>
        <dbReference type="EMBL" id="ASV99205.1"/>
    </source>
</evidence>
<gene>
    <name evidence="1" type="ORF">CJU94_14215</name>
</gene>
<dbReference type="RefSeq" id="WP_095419222.1">
    <property type="nucleotide sequence ID" value="NZ_CP022989.1"/>
</dbReference>
<dbReference type="Proteomes" id="UP000215158">
    <property type="component" value="Chromosome 1"/>
</dbReference>
<dbReference type="EMBL" id="CP022989">
    <property type="protein sequence ID" value="ASV99205.1"/>
    <property type="molecule type" value="Genomic_DNA"/>
</dbReference>
<name>A0A248VJK2_9BURK</name>
<evidence type="ECO:0000313" key="2">
    <source>
        <dbReference type="Proteomes" id="UP000215158"/>
    </source>
</evidence>